<keyword evidence="2" id="KW-1185">Reference proteome</keyword>
<evidence type="ECO:0000313" key="2">
    <source>
        <dbReference type="Proteomes" id="UP000790377"/>
    </source>
</evidence>
<dbReference type="EMBL" id="MU267589">
    <property type="protein sequence ID" value="KAH7916663.1"/>
    <property type="molecule type" value="Genomic_DNA"/>
</dbReference>
<reference evidence="1" key="1">
    <citation type="journal article" date="2021" name="New Phytol.">
        <title>Evolutionary innovations through gain and loss of genes in the ectomycorrhizal Boletales.</title>
        <authorList>
            <person name="Wu G."/>
            <person name="Miyauchi S."/>
            <person name="Morin E."/>
            <person name="Kuo A."/>
            <person name="Drula E."/>
            <person name="Varga T."/>
            <person name="Kohler A."/>
            <person name="Feng B."/>
            <person name="Cao Y."/>
            <person name="Lipzen A."/>
            <person name="Daum C."/>
            <person name="Hundley H."/>
            <person name="Pangilinan J."/>
            <person name="Johnson J."/>
            <person name="Barry K."/>
            <person name="LaButti K."/>
            <person name="Ng V."/>
            <person name="Ahrendt S."/>
            <person name="Min B."/>
            <person name="Choi I.G."/>
            <person name="Park H."/>
            <person name="Plett J.M."/>
            <person name="Magnuson J."/>
            <person name="Spatafora J.W."/>
            <person name="Nagy L.G."/>
            <person name="Henrissat B."/>
            <person name="Grigoriev I.V."/>
            <person name="Yang Z.L."/>
            <person name="Xu J."/>
            <person name="Martin F.M."/>
        </authorList>
    </citation>
    <scope>NUCLEOTIDE SEQUENCE</scope>
    <source>
        <strain evidence="1">ATCC 28755</strain>
    </source>
</reference>
<dbReference type="Proteomes" id="UP000790377">
    <property type="component" value="Unassembled WGS sequence"/>
</dbReference>
<organism evidence="1 2">
    <name type="scientific">Hygrophoropsis aurantiaca</name>
    <dbReference type="NCBI Taxonomy" id="72124"/>
    <lineage>
        <taxon>Eukaryota</taxon>
        <taxon>Fungi</taxon>
        <taxon>Dikarya</taxon>
        <taxon>Basidiomycota</taxon>
        <taxon>Agaricomycotina</taxon>
        <taxon>Agaricomycetes</taxon>
        <taxon>Agaricomycetidae</taxon>
        <taxon>Boletales</taxon>
        <taxon>Coniophorineae</taxon>
        <taxon>Hygrophoropsidaceae</taxon>
        <taxon>Hygrophoropsis</taxon>
    </lineage>
</organism>
<protein>
    <submittedName>
        <fullName evidence="1">Uncharacterized protein</fullName>
    </submittedName>
</protein>
<name>A0ACB8AV47_9AGAM</name>
<sequence length="884" mass="98620">MSDSDAITSQLPKVLLDSTHACTYIQQSSRQLIKLLQGTSSVDHATISPWIADAQKLASFKLEPKKLVVLGRTGAGKSTAISALCGQPILATGADAIFTWVMHDLSLTWIYSACTSAPTEVIYEDIGNALCRATVTFLSRGLVKAPIQLDCGLVSLFTPYETALICILRRSPADESSSSGSRQDAGPAKVAWETLCQIYPHLRKLSTSSRSGIQLEDLFSDEQTCGVLDTERSLGPCTSVELEDQLRAYVTSHASSPDVPAYWHLVDIVRIYGKFDALASGTVILVDVPGYGDANETRTARTQEYLNTADQIVIVADIKRAVDDATTREYLRTFIHRLIGIDGRQGSLTMFLTGADTPITSKQVHHLSNKQRCLIEGWEKEEKELMEKQNAAQSIKDLLSNLLESDPTDTLTLQEVRNDIWNVSVEIETASTMLKNVTFEKNAYVANQRSKSVSNGLQRLYQSIYKSIAGPQSKKAECSRLPIFCLGSADFLRLAGIEQLQPQVFRHVDATGIPRLRQHIINTGHRQAYTLVQAQLSNTRALLSEVQSFYLSCQKSDRRLAKFEKFAAATYRELRAQCEVAVDATLMIIHNEIAELKESLNEAGLESANASFSVVTDFGENTKFNTYNAIMRRQGEWRNINLNLDLVHDMFNQDVANRWNSLFNESIKSQLRLLVSKIDMLFKDAIRTIVNRAMSLKTIKTQIKDASENIDARSSLDAARTEFMKYTSTMQRSFGGGFGGIIAQELSEHYKSVADQRGKGMFQRMKVGYVLLYADATILQDINAKQFERNTARILYHAVVDYIMRTINTAVADGEQCFDEALNRLYISFHRSLVCVQGNSVLEKLQKRRKFPEMLAFIQRCTVEGDAIAKTVGDYLDLHTVAVE</sequence>
<comment type="caution">
    <text evidence="1">The sequence shown here is derived from an EMBL/GenBank/DDBJ whole genome shotgun (WGS) entry which is preliminary data.</text>
</comment>
<accession>A0ACB8AV47</accession>
<gene>
    <name evidence="1" type="ORF">BJ138DRAFT_1108455</name>
</gene>
<evidence type="ECO:0000313" key="1">
    <source>
        <dbReference type="EMBL" id="KAH7916663.1"/>
    </source>
</evidence>
<proteinExistence type="predicted"/>